<dbReference type="PANTHER" id="PTHR47528:SF1">
    <property type="entry name" value="PARALEMMIN-3"/>
    <property type="match status" value="1"/>
</dbReference>
<keyword evidence="1 2" id="KW-0175">Coiled coil</keyword>
<feature type="region of interest" description="Disordered" evidence="3">
    <location>
        <begin position="390"/>
        <end position="452"/>
    </location>
</feature>
<evidence type="ECO:0000313" key="5">
    <source>
        <dbReference type="Proteomes" id="UP001488838"/>
    </source>
</evidence>
<accession>A0AAW0H8J3</accession>
<proteinExistence type="predicted"/>
<evidence type="ECO:0000256" key="1">
    <source>
        <dbReference type="ARBA" id="ARBA00023054"/>
    </source>
</evidence>
<feature type="compositionally biased region" description="Basic and acidic residues" evidence="3">
    <location>
        <begin position="172"/>
        <end position="181"/>
    </location>
</feature>
<feature type="compositionally biased region" description="Basic residues" evidence="3">
    <location>
        <begin position="1"/>
        <end position="12"/>
    </location>
</feature>
<feature type="compositionally biased region" description="Basic and acidic residues" evidence="3">
    <location>
        <begin position="704"/>
        <end position="725"/>
    </location>
</feature>
<feature type="region of interest" description="Disordered" evidence="3">
    <location>
        <begin position="1"/>
        <end position="28"/>
    </location>
</feature>
<dbReference type="GO" id="GO:0032496">
    <property type="term" value="P:response to lipopolysaccharide"/>
    <property type="evidence" value="ECO:0007669"/>
    <property type="project" value="TreeGrafter"/>
</dbReference>
<feature type="compositionally biased region" description="Polar residues" evidence="3">
    <location>
        <begin position="408"/>
        <end position="418"/>
    </location>
</feature>
<feature type="region of interest" description="Disordered" evidence="3">
    <location>
        <begin position="473"/>
        <end position="821"/>
    </location>
</feature>
<dbReference type="InterPro" id="IPR024149">
    <property type="entry name" value="Paralemmin-3"/>
</dbReference>
<evidence type="ECO:0000256" key="2">
    <source>
        <dbReference type="SAM" id="Coils"/>
    </source>
</evidence>
<name>A0AAW0H8J3_MYOGA</name>
<feature type="compositionally biased region" description="Pro residues" evidence="3">
    <location>
        <begin position="69"/>
        <end position="78"/>
    </location>
</feature>
<feature type="compositionally biased region" description="Acidic residues" evidence="3">
    <location>
        <begin position="673"/>
        <end position="685"/>
    </location>
</feature>
<dbReference type="GO" id="GO:0008063">
    <property type="term" value="P:Toll signaling pathway"/>
    <property type="evidence" value="ECO:0007669"/>
    <property type="project" value="TreeGrafter"/>
</dbReference>
<comment type="caution">
    <text evidence="4">The sequence shown here is derived from an EMBL/GenBank/DDBJ whole genome shotgun (WGS) entry which is preliminary data.</text>
</comment>
<feature type="compositionally biased region" description="Basic and acidic residues" evidence="3">
    <location>
        <begin position="758"/>
        <end position="769"/>
    </location>
</feature>
<dbReference type="Proteomes" id="UP001488838">
    <property type="component" value="Unassembled WGS sequence"/>
</dbReference>
<dbReference type="InterPro" id="IPR004965">
    <property type="entry name" value="Paralemmin"/>
</dbReference>
<dbReference type="Pfam" id="PF03285">
    <property type="entry name" value="Paralemmin"/>
    <property type="match status" value="1"/>
</dbReference>
<feature type="compositionally biased region" description="Low complexity" evidence="3">
    <location>
        <begin position="390"/>
        <end position="400"/>
    </location>
</feature>
<dbReference type="AlphaFoldDB" id="A0AAW0H8J3"/>
<evidence type="ECO:0000256" key="3">
    <source>
        <dbReference type="SAM" id="MobiDB-lite"/>
    </source>
</evidence>
<feature type="compositionally biased region" description="Acidic residues" evidence="3">
    <location>
        <begin position="652"/>
        <end position="664"/>
    </location>
</feature>
<keyword evidence="5" id="KW-1185">Reference proteome</keyword>
<feature type="compositionally biased region" description="Basic and acidic residues" evidence="3">
    <location>
        <begin position="528"/>
        <end position="545"/>
    </location>
</feature>
<sequence>MSAQRRRRRRCPGGRGSVLGRSPPPAGAPAWLRACELGGSRVQREGRRLHCPSPSRAAPPAQTSRTCSPAPPRSPLPPTRAQTGELRLTLREGYWAEMALQTPVLSPATATPMVMAESALYRQRLEVIAEKRRLQEEIGATRRELEEEKLRVERLKRKSLRERWLMDGAAEGPERPEDLASKDPQSPEGQAQARIRNLEDSLFSLQSQLQLLQSASTGAQHRPAGRPAWRREGPRPLSQPTMEAGPAGLCDVDKRTSLPAGPVGMSPESPSDPRQELSEVLPALRPSPEAIGASSEANGPCPGHRPLQEQLSLGAASATQAKGDGVVEVVWAGLRATENSATDPTGVELEAKVEEVVLEAIESRQGISSPELPTWVKEGRGVVEVVWEGLGGSDSDVTGGSDRDAEATQASSPRLQEQSEAETFRKEEGASRDSPEGVGQGGPEGEEGSFIWVERVALSEDWEELLMEGLEVPPGVGCEGGPEALVGAQLRGSGESWEAEKSEGSEERGMTENLKVERAGSAEVPEPVQEREESQAEKGEKKDGESPPLAEVTTDEEKWAVKEKEDGEPLEVEKGGEEEPATTETPLVAERKPEGPLDPERRGSEIPSDQEKDSESSLDRESKTNEKLLEGEPGGEGTLDEETKESKKLLDEEPGGEGSLDEETKESKKLLDEEPGGEGSLDEETKESKTLLDRDPGGNELSSEAEKTPGPKEEVSPEEQDKPNEGAEFLVEDASQSGTSLLVLEKPTSEEQGLQGLEKQEGPVEETAREPQPCAESEGPPGDGTPLLAETPAPEQPVEGQPLLHQEVSSTNPGDHPAPTYAPARQLELAEAKEASGPKQKTCQCCVVM</sequence>
<dbReference type="GO" id="GO:0008360">
    <property type="term" value="P:regulation of cell shape"/>
    <property type="evidence" value="ECO:0007669"/>
    <property type="project" value="InterPro"/>
</dbReference>
<feature type="compositionally biased region" description="Basic and acidic residues" evidence="3">
    <location>
        <begin position="498"/>
        <end position="520"/>
    </location>
</feature>
<evidence type="ECO:0000313" key="4">
    <source>
        <dbReference type="EMBL" id="KAK7798978.1"/>
    </source>
</evidence>
<organism evidence="4 5">
    <name type="scientific">Myodes glareolus</name>
    <name type="common">Bank vole</name>
    <name type="synonym">Clethrionomys glareolus</name>
    <dbReference type="NCBI Taxonomy" id="447135"/>
    <lineage>
        <taxon>Eukaryota</taxon>
        <taxon>Metazoa</taxon>
        <taxon>Chordata</taxon>
        <taxon>Craniata</taxon>
        <taxon>Vertebrata</taxon>
        <taxon>Euteleostomi</taxon>
        <taxon>Mammalia</taxon>
        <taxon>Eutheria</taxon>
        <taxon>Euarchontoglires</taxon>
        <taxon>Glires</taxon>
        <taxon>Rodentia</taxon>
        <taxon>Myomorpha</taxon>
        <taxon>Muroidea</taxon>
        <taxon>Cricetidae</taxon>
        <taxon>Arvicolinae</taxon>
        <taxon>Myodes</taxon>
    </lineage>
</organism>
<dbReference type="EMBL" id="JBBHLL010000645">
    <property type="protein sequence ID" value="KAK7798978.1"/>
    <property type="molecule type" value="Genomic_DNA"/>
</dbReference>
<reference evidence="4 5" key="1">
    <citation type="journal article" date="2023" name="bioRxiv">
        <title>Conserved and derived expression patterns and positive selection on dental genes reveal complex evolutionary context of ever-growing rodent molars.</title>
        <authorList>
            <person name="Calamari Z.T."/>
            <person name="Song A."/>
            <person name="Cohen E."/>
            <person name="Akter M."/>
            <person name="Roy R.D."/>
            <person name="Hallikas O."/>
            <person name="Christensen M.M."/>
            <person name="Li P."/>
            <person name="Marangoni P."/>
            <person name="Jernvall J."/>
            <person name="Klein O.D."/>
        </authorList>
    </citation>
    <scope>NUCLEOTIDE SEQUENCE [LARGE SCALE GENOMIC DNA]</scope>
    <source>
        <strain evidence="4">V071</strain>
    </source>
</reference>
<feature type="compositionally biased region" description="Basic and acidic residues" evidence="3">
    <location>
        <begin position="555"/>
        <end position="577"/>
    </location>
</feature>
<feature type="region of interest" description="Disordered" evidence="3">
    <location>
        <begin position="214"/>
        <end position="278"/>
    </location>
</feature>
<evidence type="ECO:0008006" key="6">
    <source>
        <dbReference type="Google" id="ProtNLM"/>
    </source>
</evidence>
<feature type="compositionally biased region" description="Basic and acidic residues" evidence="3">
    <location>
        <begin position="686"/>
        <end position="697"/>
    </location>
</feature>
<dbReference type="GO" id="GO:0001960">
    <property type="term" value="P:negative regulation of cytokine-mediated signaling pathway"/>
    <property type="evidence" value="ECO:0007669"/>
    <property type="project" value="TreeGrafter"/>
</dbReference>
<feature type="region of interest" description="Disordered" evidence="3">
    <location>
        <begin position="166"/>
        <end position="192"/>
    </location>
</feature>
<gene>
    <name evidence="4" type="ORF">U0070_000365</name>
</gene>
<feature type="compositionally biased region" description="Basic and acidic residues" evidence="3">
    <location>
        <begin position="422"/>
        <end position="435"/>
    </location>
</feature>
<dbReference type="GO" id="GO:0016020">
    <property type="term" value="C:membrane"/>
    <property type="evidence" value="ECO:0007669"/>
    <property type="project" value="InterPro"/>
</dbReference>
<feature type="coiled-coil region" evidence="2">
    <location>
        <begin position="128"/>
        <end position="163"/>
    </location>
</feature>
<feature type="compositionally biased region" description="Basic and acidic residues" evidence="3">
    <location>
        <begin position="589"/>
        <end position="630"/>
    </location>
</feature>
<protein>
    <recommendedName>
        <fullName evidence="6">Paralemmin-3</fullName>
    </recommendedName>
</protein>
<dbReference type="PANTHER" id="PTHR47528">
    <property type="entry name" value="PARALEMMIN-3"/>
    <property type="match status" value="1"/>
</dbReference>
<feature type="region of interest" description="Disordered" evidence="3">
    <location>
        <begin position="46"/>
        <end position="83"/>
    </location>
</feature>